<dbReference type="EMBL" id="FBWG01000050">
    <property type="protein sequence ID" value="CUX63414.1"/>
    <property type="molecule type" value="Genomic_DNA"/>
</dbReference>
<reference evidence="1 2" key="1">
    <citation type="submission" date="2016-01" db="EMBL/GenBank/DDBJ databases">
        <authorList>
            <person name="Oliw E.H."/>
        </authorList>
    </citation>
    <scope>NUCLEOTIDE SEQUENCE [LARGE SCALE GENOMIC DNA]</scope>
    <source>
        <strain evidence="1 2">Zutra 3-1</strain>
    </source>
</reference>
<protein>
    <submittedName>
        <fullName evidence="1">Uncharacterized protein</fullName>
    </submittedName>
</protein>
<gene>
    <name evidence="1" type="ORF">AGR7C_pTi0128</name>
</gene>
<sequence>MPDLVQRRFGVDGREQVDREGFLGRKPAGDDQKRTADCSIGQSAPMLDCGALTLRSIFPDASRSF</sequence>
<evidence type="ECO:0000313" key="1">
    <source>
        <dbReference type="EMBL" id="CUX63414.1"/>
    </source>
</evidence>
<evidence type="ECO:0000313" key="2">
    <source>
        <dbReference type="Proteomes" id="UP000191987"/>
    </source>
</evidence>
<name>A0A1S7S6U8_9HYPH</name>
<accession>A0A1S7S6U8</accession>
<dbReference type="AlphaFoldDB" id="A0A1S7S6U8"/>
<organism evidence="1 2">
    <name type="scientific">Agrobacterium deltaense Zutra 3/1</name>
    <dbReference type="NCBI Taxonomy" id="1183427"/>
    <lineage>
        <taxon>Bacteria</taxon>
        <taxon>Pseudomonadati</taxon>
        <taxon>Pseudomonadota</taxon>
        <taxon>Alphaproteobacteria</taxon>
        <taxon>Hyphomicrobiales</taxon>
        <taxon>Rhizobiaceae</taxon>
        <taxon>Rhizobium/Agrobacterium group</taxon>
        <taxon>Agrobacterium</taxon>
    </lineage>
</organism>
<dbReference type="Proteomes" id="UP000191987">
    <property type="component" value="Unassembled WGS sequence"/>
</dbReference>
<proteinExistence type="predicted"/>